<dbReference type="InterPro" id="IPR058548">
    <property type="entry name" value="MlaB-like_STAS"/>
</dbReference>
<dbReference type="AlphaFoldDB" id="A0A081CUB0"/>
<name>A0A081CUB0_9HYPH</name>
<dbReference type="InterPro" id="IPR036513">
    <property type="entry name" value="STAS_dom_sf"/>
</dbReference>
<dbReference type="Pfam" id="PF13466">
    <property type="entry name" value="STAS_2"/>
    <property type="match status" value="1"/>
</dbReference>
<dbReference type="Proteomes" id="UP000028701">
    <property type="component" value="Unassembled WGS sequence"/>
</dbReference>
<evidence type="ECO:0000313" key="3">
    <source>
        <dbReference type="Proteomes" id="UP000028701"/>
    </source>
</evidence>
<dbReference type="RefSeq" id="WP_045229834.1">
    <property type="nucleotide sequence ID" value="NZ_BBJU01000010.1"/>
</dbReference>
<dbReference type="OrthoDB" id="7280289at2"/>
<organism evidence="2 3">
    <name type="scientific">Agrobacterium rubi TR3 = NBRC 13261</name>
    <dbReference type="NCBI Taxonomy" id="1368415"/>
    <lineage>
        <taxon>Bacteria</taxon>
        <taxon>Pseudomonadati</taxon>
        <taxon>Pseudomonadota</taxon>
        <taxon>Alphaproteobacteria</taxon>
        <taxon>Hyphomicrobiales</taxon>
        <taxon>Rhizobiaceae</taxon>
        <taxon>Rhizobium/Agrobacterium group</taxon>
        <taxon>Agrobacterium</taxon>
    </lineage>
</organism>
<accession>A0A081CUB0</accession>
<sequence length="99" mass="10682">MAGRKAAQSTLKLSPVLDLNQASVLHGKLMEMRGAPLAVDASQVERVGVQCAQVLMAGIRAWEADGKPFTFSKASDAFDKTLKLIGMDIDHMLPKEISK</sequence>
<protein>
    <recommendedName>
        <fullName evidence="1">MlaB-like STAS domain-containing protein</fullName>
    </recommendedName>
</protein>
<reference evidence="2 3" key="1">
    <citation type="submission" date="2014-08" db="EMBL/GenBank/DDBJ databases">
        <title>Whole genome shotgun sequence of Rhizobium rubi NBRC 13261.</title>
        <authorList>
            <person name="Katano-Makiyama Y."/>
            <person name="Hosoyama A."/>
            <person name="Hashimoto M."/>
            <person name="Hosoyama Y."/>
            <person name="Noguchi M."/>
            <person name="Tsuchikane K."/>
            <person name="Uohara A."/>
            <person name="Ohji S."/>
            <person name="Ichikawa N."/>
            <person name="Kimura A."/>
            <person name="Yamazoe A."/>
            <person name="Fujita N."/>
        </authorList>
    </citation>
    <scope>NUCLEOTIDE SEQUENCE [LARGE SCALE GENOMIC DNA]</scope>
    <source>
        <strain evidence="2 3">NBRC 13261</strain>
    </source>
</reference>
<comment type="caution">
    <text evidence="2">The sequence shown here is derived from an EMBL/GenBank/DDBJ whole genome shotgun (WGS) entry which is preliminary data.</text>
</comment>
<dbReference type="Gene3D" id="3.30.750.24">
    <property type="entry name" value="STAS domain"/>
    <property type="match status" value="1"/>
</dbReference>
<evidence type="ECO:0000313" key="2">
    <source>
        <dbReference type="EMBL" id="GAK70256.1"/>
    </source>
</evidence>
<evidence type="ECO:0000259" key="1">
    <source>
        <dbReference type="Pfam" id="PF13466"/>
    </source>
</evidence>
<proteinExistence type="predicted"/>
<feature type="domain" description="MlaB-like STAS" evidence="1">
    <location>
        <begin position="11"/>
        <end position="88"/>
    </location>
</feature>
<dbReference type="eggNOG" id="ENOG5033B94">
    <property type="taxonomic scope" value="Bacteria"/>
</dbReference>
<gene>
    <name evidence="2" type="ORF">RRU01S_10_00950</name>
</gene>
<dbReference type="SUPFAM" id="SSF52091">
    <property type="entry name" value="SpoIIaa-like"/>
    <property type="match status" value="1"/>
</dbReference>
<dbReference type="EMBL" id="BBJU01000010">
    <property type="protein sequence ID" value="GAK70256.1"/>
    <property type="molecule type" value="Genomic_DNA"/>
</dbReference>